<dbReference type="GO" id="GO:0005634">
    <property type="term" value="C:nucleus"/>
    <property type="evidence" value="ECO:0007669"/>
    <property type="project" value="TreeGrafter"/>
</dbReference>
<keyword evidence="5" id="KW-0479">Metal-binding</keyword>
<dbReference type="GO" id="GO:0003906">
    <property type="term" value="F:DNA-(apurinic or apyrimidinic site) endonuclease activity"/>
    <property type="evidence" value="ECO:0007669"/>
    <property type="project" value="TreeGrafter"/>
</dbReference>
<evidence type="ECO:0000256" key="7">
    <source>
        <dbReference type="ARBA" id="ARBA00022801"/>
    </source>
</evidence>
<evidence type="ECO:0000256" key="6">
    <source>
        <dbReference type="ARBA" id="ARBA00022763"/>
    </source>
</evidence>
<dbReference type="InterPro" id="IPR036691">
    <property type="entry name" value="Endo/exonu/phosph_ase_sf"/>
</dbReference>
<dbReference type="Pfam" id="PF03372">
    <property type="entry name" value="Exo_endo_phos"/>
    <property type="match status" value="1"/>
</dbReference>
<dbReference type="PANTHER" id="PTHR22748">
    <property type="entry name" value="AP ENDONUCLEASE"/>
    <property type="match status" value="1"/>
</dbReference>
<dbReference type="InterPro" id="IPR005135">
    <property type="entry name" value="Endo/exonuclease/phosphatase"/>
</dbReference>
<evidence type="ECO:0000256" key="2">
    <source>
        <dbReference type="ARBA" id="ARBA00001946"/>
    </source>
</evidence>
<evidence type="ECO:0000256" key="5">
    <source>
        <dbReference type="ARBA" id="ARBA00022723"/>
    </source>
</evidence>
<dbReference type="AlphaFoldDB" id="A0A1A8UCV5"/>
<gene>
    <name evidence="11" type="primary">CR354426.1</name>
</gene>
<organism evidence="11">
    <name type="scientific">Nothobranchius furzeri</name>
    <name type="common">Turquoise killifish</name>
    <dbReference type="NCBI Taxonomy" id="105023"/>
    <lineage>
        <taxon>Eukaryota</taxon>
        <taxon>Metazoa</taxon>
        <taxon>Chordata</taxon>
        <taxon>Craniata</taxon>
        <taxon>Vertebrata</taxon>
        <taxon>Euteleostomi</taxon>
        <taxon>Actinopterygii</taxon>
        <taxon>Neopterygii</taxon>
        <taxon>Teleostei</taxon>
        <taxon>Neoteleostei</taxon>
        <taxon>Acanthomorphata</taxon>
        <taxon>Ovalentaria</taxon>
        <taxon>Atherinomorphae</taxon>
        <taxon>Cyprinodontiformes</taxon>
        <taxon>Nothobranchiidae</taxon>
        <taxon>Nothobranchius</taxon>
    </lineage>
</organism>
<evidence type="ECO:0000256" key="3">
    <source>
        <dbReference type="ARBA" id="ARBA00007092"/>
    </source>
</evidence>
<reference evidence="11" key="1">
    <citation type="submission" date="2016-05" db="EMBL/GenBank/DDBJ databases">
        <authorList>
            <person name="Lavstsen T."/>
            <person name="Jespersen J.S."/>
        </authorList>
    </citation>
    <scope>NUCLEOTIDE SEQUENCE</scope>
    <source>
        <tissue evidence="11">Brain</tissue>
    </source>
</reference>
<keyword evidence="9" id="KW-0234">DNA repair</keyword>
<dbReference type="EC" id="3.1.11.2" evidence="4"/>
<keyword evidence="6" id="KW-0227">DNA damage</keyword>
<evidence type="ECO:0000256" key="4">
    <source>
        <dbReference type="ARBA" id="ARBA00012115"/>
    </source>
</evidence>
<comment type="similarity">
    <text evidence="3">Belongs to the DNA repair enzymes AP/ExoA family.</text>
</comment>
<evidence type="ECO:0000259" key="10">
    <source>
        <dbReference type="Pfam" id="PF03372"/>
    </source>
</evidence>
<dbReference type="GO" id="GO:0046872">
    <property type="term" value="F:metal ion binding"/>
    <property type="evidence" value="ECO:0007669"/>
    <property type="project" value="UniProtKB-KW"/>
</dbReference>
<keyword evidence="8" id="KW-0460">Magnesium</keyword>
<comment type="cofactor">
    <cofactor evidence="2">
        <name>Mg(2+)</name>
        <dbReference type="ChEBI" id="CHEBI:18420"/>
    </cofactor>
</comment>
<reference evidence="11" key="2">
    <citation type="submission" date="2016-06" db="EMBL/GenBank/DDBJ databases">
        <title>The genome of a short-lived fish provides insights into sex chromosome evolution and the genetic control of aging.</title>
        <authorList>
            <person name="Reichwald K."/>
            <person name="Felder M."/>
            <person name="Petzold A."/>
            <person name="Koch P."/>
            <person name="Groth M."/>
            <person name="Platzer M."/>
        </authorList>
    </citation>
    <scope>NUCLEOTIDE SEQUENCE</scope>
    <source>
        <tissue evidence="11">Brain</tissue>
    </source>
</reference>
<protein>
    <recommendedName>
        <fullName evidence="4">exodeoxyribonuclease III</fullName>
        <ecNumber evidence="4">3.1.11.2</ecNumber>
    </recommendedName>
</protein>
<evidence type="ECO:0000256" key="1">
    <source>
        <dbReference type="ARBA" id="ARBA00000493"/>
    </source>
</evidence>
<evidence type="ECO:0000256" key="8">
    <source>
        <dbReference type="ARBA" id="ARBA00022842"/>
    </source>
</evidence>
<dbReference type="Gene3D" id="3.60.10.10">
    <property type="entry name" value="Endonuclease/exonuclease/phosphatase"/>
    <property type="match status" value="1"/>
</dbReference>
<feature type="non-terminal residue" evidence="11">
    <location>
        <position position="176"/>
    </location>
</feature>
<dbReference type="EMBL" id="HAEJ01004690">
    <property type="protein sequence ID" value="SBS45147.1"/>
    <property type="molecule type" value="Transcribed_RNA"/>
</dbReference>
<dbReference type="GO" id="GO:0008311">
    <property type="term" value="F:double-stranded DNA 3'-5' DNA exonuclease activity"/>
    <property type="evidence" value="ECO:0007669"/>
    <property type="project" value="UniProtKB-EC"/>
</dbReference>
<dbReference type="PANTHER" id="PTHR22748:SF26">
    <property type="entry name" value="ENDONUCLEASE_EXONUCLEASE_PHOSPHATASE DOMAIN-CONTAINING PROTEIN"/>
    <property type="match status" value="1"/>
</dbReference>
<comment type="catalytic activity">
    <reaction evidence="1">
        <text>Exonucleolytic cleavage in the 3'- to 5'-direction to yield nucleoside 5'-phosphates.</text>
        <dbReference type="EC" id="3.1.11.2"/>
    </reaction>
</comment>
<dbReference type="GO" id="GO:0008081">
    <property type="term" value="F:phosphoric diester hydrolase activity"/>
    <property type="evidence" value="ECO:0007669"/>
    <property type="project" value="TreeGrafter"/>
</dbReference>
<dbReference type="SUPFAM" id="SSF56219">
    <property type="entry name" value="DNase I-like"/>
    <property type="match status" value="1"/>
</dbReference>
<keyword evidence="7" id="KW-0378">Hydrolase</keyword>
<accession>A0A1A8UCV5</accession>
<proteinExistence type="inferred from homology"/>
<name>A0A1A8UCV5_NOTFU</name>
<feature type="domain" description="Endonuclease/exonuclease/phosphatase" evidence="10">
    <location>
        <begin position="17"/>
        <end position="160"/>
    </location>
</feature>
<evidence type="ECO:0000313" key="11">
    <source>
        <dbReference type="EMBL" id="SBS45147.1"/>
    </source>
</evidence>
<feature type="non-terminal residue" evidence="11">
    <location>
        <position position="1"/>
    </location>
</feature>
<evidence type="ECO:0000256" key="9">
    <source>
        <dbReference type="ARBA" id="ARBA00023204"/>
    </source>
</evidence>
<sequence>TLFLFILMLRTCLSFVSLNVRGLRDNVKRKAMFMFIKGLKANCALLQETHSSDADATFWSNQWGEKILFSHGSNHSAGVALCFYRCPGKVVTFQADISGHWLAVVLSIDGSFVILVNVYGYSSVTLNKLMLEKITDVLSEYKLLYHTDHVLLGGDFNLVPKIETLLDTVLISGIQL</sequence>
<dbReference type="GO" id="GO:0006284">
    <property type="term" value="P:base-excision repair"/>
    <property type="evidence" value="ECO:0007669"/>
    <property type="project" value="TreeGrafter"/>
</dbReference>
<dbReference type="InterPro" id="IPR004808">
    <property type="entry name" value="AP_endonuc_1"/>
</dbReference>